<dbReference type="Pfam" id="PF14389">
    <property type="entry name" value="Lzipper-MIP1"/>
    <property type="match status" value="1"/>
</dbReference>
<dbReference type="AlphaFoldDB" id="A0A9Q0FT24"/>
<name>A0A9Q0FT24_9ROSI</name>
<dbReference type="InterPro" id="IPR006869">
    <property type="entry name" value="DUF547"/>
</dbReference>
<evidence type="ECO:0000313" key="5">
    <source>
        <dbReference type="Proteomes" id="UP001141552"/>
    </source>
</evidence>
<evidence type="ECO:0000259" key="2">
    <source>
        <dbReference type="Pfam" id="PF04784"/>
    </source>
</evidence>
<reference evidence="4" key="1">
    <citation type="submission" date="2022-02" db="EMBL/GenBank/DDBJ databases">
        <authorList>
            <person name="Henning P.M."/>
            <person name="McCubbin A.G."/>
            <person name="Shore J.S."/>
        </authorList>
    </citation>
    <scope>NUCLEOTIDE SEQUENCE</scope>
    <source>
        <strain evidence="4">F60SS</strain>
        <tissue evidence="4">Leaves</tissue>
    </source>
</reference>
<dbReference type="Proteomes" id="UP001141552">
    <property type="component" value="Unassembled WGS sequence"/>
</dbReference>
<dbReference type="PANTHER" id="PTHR23054">
    <property type="entry name" value="TERNARY COMPLEX FACTOR MIP1, LEUCINE-ZIPPER-RELATED"/>
    <property type="match status" value="1"/>
</dbReference>
<dbReference type="EMBL" id="JAKUCV010004237">
    <property type="protein sequence ID" value="KAJ4836062.1"/>
    <property type="molecule type" value="Genomic_DNA"/>
</dbReference>
<feature type="region of interest" description="Disordered" evidence="1">
    <location>
        <begin position="254"/>
        <end position="274"/>
    </location>
</feature>
<comment type="caution">
    <text evidence="4">The sequence shown here is derived from an EMBL/GenBank/DDBJ whole genome shotgun (WGS) entry which is preliminary data.</text>
</comment>
<keyword evidence="5" id="KW-1185">Reference proteome</keyword>
<accession>A0A9Q0FT24</accession>
<dbReference type="PANTHER" id="PTHR23054:SF20">
    <property type="entry name" value="DUF547 DOMAIN-CONTAINING PROTEIN"/>
    <property type="match status" value="1"/>
</dbReference>
<feature type="domain" description="DUF547" evidence="2">
    <location>
        <begin position="344"/>
        <end position="478"/>
    </location>
</feature>
<protein>
    <recommendedName>
        <fullName evidence="6">DUF547 domain-containing protein</fullName>
    </recommendedName>
</protein>
<reference evidence="4" key="2">
    <citation type="journal article" date="2023" name="Plants (Basel)">
        <title>Annotation of the Turnera subulata (Passifloraceae) Draft Genome Reveals the S-Locus Evolved after the Divergence of Turneroideae from Passifloroideae in a Stepwise Manner.</title>
        <authorList>
            <person name="Henning P.M."/>
            <person name="Roalson E.H."/>
            <person name="Mir W."/>
            <person name="McCubbin A.G."/>
            <person name="Shore J.S."/>
        </authorList>
    </citation>
    <scope>NUCLEOTIDE SEQUENCE</scope>
    <source>
        <strain evidence="4">F60SS</strain>
    </source>
</reference>
<feature type="compositionally biased region" description="Low complexity" evidence="1">
    <location>
        <begin position="255"/>
        <end position="267"/>
    </location>
</feature>
<gene>
    <name evidence="4" type="ORF">Tsubulata_008963</name>
</gene>
<evidence type="ECO:0000256" key="1">
    <source>
        <dbReference type="SAM" id="MobiDB-lite"/>
    </source>
</evidence>
<evidence type="ECO:0008006" key="6">
    <source>
        <dbReference type="Google" id="ProtNLM"/>
    </source>
</evidence>
<evidence type="ECO:0000259" key="3">
    <source>
        <dbReference type="Pfam" id="PF14389"/>
    </source>
</evidence>
<proteinExistence type="predicted"/>
<feature type="domain" description="Ternary complex factor MIP1 leucine-zipper" evidence="3">
    <location>
        <begin position="15"/>
        <end position="96"/>
    </location>
</feature>
<sequence length="558" mass="62835">MEDYIMAKKMQTSKTEVQNALKEEILELQGQLQDQFVIRHALEKALTSGPFSIDLMADKSIPMPAEKLIKEIAVLELEVAYLERYLLCLYRKTFDQQVPPSSAKDEVLEKNSVVNKANFPLVSAHDIMSETNSSVTHTSVQNSKGNPHKEVHGSNSGLGKWLDSGIYRCHSSMSQRSGGSPPLKSIARALDSYHSLPLSMLEDDALNASSLADHLGSRVRNGVFESPNWISEEMVKLISAIYCELADPPLINPDSTSSPISASSSPTEFPSQSDMWSPQCRISSFNSSLDNPFHIGESKEFSGPYCTMAKVECICRENHKLKDMQNRLHDFRSLVTRLEVVNPRKMNHEEKLAFWINVHNALVMHAYLVYGIPQNSGKRISLALKAAYNIGGQTVNVEMIQSSILGCRLPRPGQWLRLLFSSKTKFKAGDARKAYSIDHIEPRLYFALCTGSYSDPAVRVYSPESVFGDLEAAKEEYIQSTLTIHRDKKLLLPKIVESFSKDSDICLGGLVEMMEHLLPSPLRKRIHQDRHYKKFGKSIEWIPHNFTFRYLLSKQLAP</sequence>
<evidence type="ECO:0000313" key="4">
    <source>
        <dbReference type="EMBL" id="KAJ4836062.1"/>
    </source>
</evidence>
<dbReference type="OrthoDB" id="418495at2759"/>
<dbReference type="Pfam" id="PF04784">
    <property type="entry name" value="DUF547"/>
    <property type="match status" value="1"/>
</dbReference>
<organism evidence="4 5">
    <name type="scientific">Turnera subulata</name>
    <dbReference type="NCBI Taxonomy" id="218843"/>
    <lineage>
        <taxon>Eukaryota</taxon>
        <taxon>Viridiplantae</taxon>
        <taxon>Streptophyta</taxon>
        <taxon>Embryophyta</taxon>
        <taxon>Tracheophyta</taxon>
        <taxon>Spermatophyta</taxon>
        <taxon>Magnoliopsida</taxon>
        <taxon>eudicotyledons</taxon>
        <taxon>Gunneridae</taxon>
        <taxon>Pentapetalae</taxon>
        <taxon>rosids</taxon>
        <taxon>fabids</taxon>
        <taxon>Malpighiales</taxon>
        <taxon>Passifloraceae</taxon>
        <taxon>Turnera</taxon>
    </lineage>
</organism>
<dbReference type="InterPro" id="IPR025757">
    <property type="entry name" value="MIP1_Leuzipper"/>
</dbReference>